<dbReference type="EMBL" id="AYZJ01000050">
    <property type="protein sequence ID" value="KRN21458.1"/>
    <property type="molecule type" value="Genomic_DNA"/>
</dbReference>
<evidence type="ECO:0000256" key="7">
    <source>
        <dbReference type="HAMAP-Rule" id="MF_01691"/>
    </source>
</evidence>
<dbReference type="InterPro" id="IPR001451">
    <property type="entry name" value="Hexapep"/>
</dbReference>
<gene>
    <name evidence="7" type="primary">dapH</name>
    <name evidence="9" type="ORF">FC75_GL002260</name>
</gene>
<evidence type="ECO:0000256" key="2">
    <source>
        <dbReference type="ARBA" id="ARBA00022679"/>
    </source>
</evidence>
<keyword evidence="2 7" id="KW-0808">Transferase</keyword>
<dbReference type="NCBIfam" id="TIGR03532">
    <property type="entry name" value="DapD_Ac"/>
    <property type="match status" value="1"/>
</dbReference>
<evidence type="ECO:0000313" key="10">
    <source>
        <dbReference type="Proteomes" id="UP000050865"/>
    </source>
</evidence>
<dbReference type="Pfam" id="PF00132">
    <property type="entry name" value="Hexapep"/>
    <property type="match status" value="1"/>
</dbReference>
<dbReference type="HAMAP" id="MF_01691">
    <property type="entry name" value="DapH"/>
    <property type="match status" value="1"/>
</dbReference>
<evidence type="ECO:0000259" key="8">
    <source>
        <dbReference type="Pfam" id="PF08503"/>
    </source>
</evidence>
<dbReference type="Pfam" id="PF08503">
    <property type="entry name" value="DapH_N"/>
    <property type="match status" value="1"/>
</dbReference>
<dbReference type="PROSITE" id="PS00101">
    <property type="entry name" value="HEXAPEP_TRANSFERASES"/>
    <property type="match status" value="1"/>
</dbReference>
<comment type="caution">
    <text evidence="9">The sequence shown here is derived from an EMBL/GenBank/DDBJ whole genome shotgun (WGS) entry which is preliminary data.</text>
</comment>
<dbReference type="InterPro" id="IPR018357">
    <property type="entry name" value="Hexapep_transf_CS"/>
</dbReference>
<dbReference type="STRING" id="1423730.FC75_GL002260"/>
<comment type="pathway">
    <text evidence="7">Amino-acid biosynthesis; L-lysine biosynthesis via DAP pathway; LL-2,6-diaminopimelate from (S)-tetrahydrodipicolinate (acetylase route): step 1/3.</text>
</comment>
<dbReference type="Pfam" id="PF14602">
    <property type="entry name" value="Hexapep_2"/>
    <property type="match status" value="1"/>
</dbReference>
<feature type="domain" description="2,3,4,5-tetrahydropyridine-2,6-dicarboxylate N-acetyltransferase N-terminal" evidence="8">
    <location>
        <begin position="28"/>
        <end position="111"/>
    </location>
</feature>
<dbReference type="GO" id="GO:0019877">
    <property type="term" value="P:diaminopimelate biosynthetic process"/>
    <property type="evidence" value="ECO:0007669"/>
    <property type="project" value="UniProtKB-UniRule"/>
</dbReference>
<dbReference type="InterPro" id="IPR013710">
    <property type="entry name" value="DapH_N"/>
</dbReference>
<dbReference type="UniPathway" id="UPA00034">
    <property type="reaction ID" value="UER00022"/>
</dbReference>
<keyword evidence="3 7" id="KW-0677">Repeat</keyword>
<comment type="function">
    <text evidence="7">Catalyzes the transfer of an acetyl group from acetyl-CoA to tetrahydrodipicolinate.</text>
</comment>
<keyword evidence="6 7" id="KW-0012">Acyltransferase</keyword>
<dbReference type="Proteomes" id="UP000050865">
    <property type="component" value="Unassembled WGS sequence"/>
</dbReference>
<evidence type="ECO:0000256" key="6">
    <source>
        <dbReference type="ARBA" id="ARBA00023315"/>
    </source>
</evidence>
<keyword evidence="1 7" id="KW-0028">Amino-acid biosynthesis</keyword>
<dbReference type="InterPro" id="IPR011004">
    <property type="entry name" value="Trimer_LpxA-like_sf"/>
</dbReference>
<dbReference type="GO" id="GO:0047200">
    <property type="term" value="F:tetrahydrodipicolinate N-acetyltransferase activity"/>
    <property type="evidence" value="ECO:0007669"/>
    <property type="project" value="UniProtKB-UniRule"/>
</dbReference>
<dbReference type="SUPFAM" id="SSF51161">
    <property type="entry name" value="Trimeric LpxA-like enzymes"/>
    <property type="match status" value="1"/>
</dbReference>
<reference evidence="9 10" key="1">
    <citation type="journal article" date="2015" name="Genome Announc.">
        <title>Expanding the biotechnology potential of lactobacilli through comparative genomics of 213 strains and associated genera.</title>
        <authorList>
            <person name="Sun Z."/>
            <person name="Harris H.M."/>
            <person name="McCann A."/>
            <person name="Guo C."/>
            <person name="Argimon S."/>
            <person name="Zhang W."/>
            <person name="Yang X."/>
            <person name="Jeffery I.B."/>
            <person name="Cooney J.C."/>
            <person name="Kagawa T.F."/>
            <person name="Liu W."/>
            <person name="Song Y."/>
            <person name="Salvetti E."/>
            <person name="Wrobel A."/>
            <person name="Rasinkangas P."/>
            <person name="Parkhill J."/>
            <person name="Rea M.C."/>
            <person name="O'Sullivan O."/>
            <person name="Ritari J."/>
            <person name="Douillard F.P."/>
            <person name="Paul Ross R."/>
            <person name="Yang R."/>
            <person name="Briner A.E."/>
            <person name="Felis G.E."/>
            <person name="de Vos W.M."/>
            <person name="Barrangou R."/>
            <person name="Klaenhammer T.R."/>
            <person name="Caufield P.W."/>
            <person name="Cui Y."/>
            <person name="Zhang H."/>
            <person name="O'Toole P.W."/>
        </authorList>
    </citation>
    <scope>NUCLEOTIDE SEQUENCE [LARGE SCALE GENOMIC DNA]</scope>
    <source>
        <strain evidence="9 10">DSM 22697</strain>
    </source>
</reference>
<dbReference type="EC" id="2.3.1.89" evidence="7"/>
<dbReference type="PANTHER" id="PTHR43300:SF10">
    <property type="entry name" value="2,3,4,5-TETRAHYDROPYRIDINE-2,6-DICARBOXYLATE N-ACETYLTRANSFERASE"/>
    <property type="match status" value="1"/>
</dbReference>
<protein>
    <recommendedName>
        <fullName evidence="7">2,3,4,5-tetrahydropyridine-2,6-dicarboxylate N-acetyltransferase</fullName>
        <ecNumber evidence="7">2.3.1.89</ecNumber>
    </recommendedName>
    <alternativeName>
        <fullName evidence="7">Tetrahydrodipicolinate N-acetyltransferase</fullName>
        <shortName evidence="7">THP acetyltransferase</shortName>
        <shortName evidence="7">Tetrahydropicolinate acetylase</shortName>
    </alternativeName>
</protein>
<organism evidence="9 10">
    <name type="scientific">Lacticaseibacillus camelliae DSM 22697 = JCM 13995</name>
    <dbReference type="NCBI Taxonomy" id="1423730"/>
    <lineage>
        <taxon>Bacteria</taxon>
        <taxon>Bacillati</taxon>
        <taxon>Bacillota</taxon>
        <taxon>Bacilli</taxon>
        <taxon>Lactobacillales</taxon>
        <taxon>Lactobacillaceae</taxon>
        <taxon>Lacticaseibacillus</taxon>
    </lineage>
</organism>
<dbReference type="PATRIC" id="fig|1423730.4.peg.2348"/>
<dbReference type="InterPro" id="IPR050179">
    <property type="entry name" value="Trans_hexapeptide_repeat"/>
</dbReference>
<dbReference type="PANTHER" id="PTHR43300">
    <property type="entry name" value="ACETYLTRANSFERASE"/>
    <property type="match status" value="1"/>
</dbReference>
<dbReference type="Gene3D" id="2.160.10.10">
    <property type="entry name" value="Hexapeptide repeat proteins"/>
    <property type="match status" value="1"/>
</dbReference>
<name>A0A0R2EYI5_9LACO</name>
<keyword evidence="5 7" id="KW-0457">Lysine biosynthesis</keyword>
<dbReference type="Gene3D" id="3.30.70.250">
    <property type="entry name" value="Malonyl-CoA ACP transacylase, ACP-binding"/>
    <property type="match status" value="1"/>
</dbReference>
<comment type="catalytic activity">
    <reaction evidence="7">
        <text>(S)-2,3,4,5-tetrahydrodipicolinate + acetyl-CoA + H2O = L-2-acetamido-6-oxoheptanedioate + CoA</text>
        <dbReference type="Rhea" id="RHEA:13085"/>
        <dbReference type="ChEBI" id="CHEBI:15377"/>
        <dbReference type="ChEBI" id="CHEBI:16845"/>
        <dbReference type="ChEBI" id="CHEBI:57287"/>
        <dbReference type="ChEBI" id="CHEBI:57288"/>
        <dbReference type="ChEBI" id="CHEBI:58117"/>
        <dbReference type="EC" id="2.3.1.89"/>
    </reaction>
</comment>
<dbReference type="AlphaFoldDB" id="A0A0R2EYI5"/>
<dbReference type="InterPro" id="IPR019873">
    <property type="entry name" value="DapH"/>
</dbReference>
<dbReference type="GO" id="GO:0009089">
    <property type="term" value="P:lysine biosynthetic process via diaminopimelate"/>
    <property type="evidence" value="ECO:0007669"/>
    <property type="project" value="UniProtKB-UniRule"/>
</dbReference>
<accession>A0A0R2EYI5</accession>
<evidence type="ECO:0000313" key="9">
    <source>
        <dbReference type="EMBL" id="KRN21458.1"/>
    </source>
</evidence>
<evidence type="ECO:0000256" key="4">
    <source>
        <dbReference type="ARBA" id="ARBA00022915"/>
    </source>
</evidence>
<evidence type="ECO:0000256" key="3">
    <source>
        <dbReference type="ARBA" id="ARBA00022737"/>
    </source>
</evidence>
<proteinExistence type="inferred from homology"/>
<comment type="similarity">
    <text evidence="7">Belongs to the transferase hexapeptide repeat family. DapH subfamily.</text>
</comment>
<dbReference type="CDD" id="cd03350">
    <property type="entry name" value="LbH_THP_succinylT"/>
    <property type="match status" value="1"/>
</dbReference>
<sequence>MDYLLSIWRALPDGLFHFLGGKNMAEFNAEQIIDYIASAPKTTPMHVTLAGNIEKLTAVPAGVQAFLDVKTGQLYGDAARLSPWLDENRGAISQLRVETLGRNTGVPMLDISKVNARIEPGAIIREHVTIDDNAVIMMGAIINIGAKIGAGSMIDMGAVLGGRATVGKHCHIGAGAVLAGVVEPASAKPVVIDDGVLVGANAVVIEGVHVGKGAVVAAGAIVIDDVPANAVVAGVPAKVIKMKDAKTEGETGLIDALRKL</sequence>
<evidence type="ECO:0000256" key="1">
    <source>
        <dbReference type="ARBA" id="ARBA00022605"/>
    </source>
</evidence>
<evidence type="ECO:0000256" key="5">
    <source>
        <dbReference type="ARBA" id="ARBA00023154"/>
    </source>
</evidence>
<keyword evidence="4 7" id="KW-0220">Diaminopimelate biosynthesis</keyword>
<keyword evidence="10" id="KW-1185">Reference proteome</keyword>